<gene>
    <name evidence="4" type="ORF">TRAPUB_8369</name>
</gene>
<feature type="transmembrane region" description="Helical" evidence="2">
    <location>
        <begin position="100"/>
        <end position="117"/>
    </location>
</feature>
<proteinExistence type="predicted"/>
<feature type="region of interest" description="Disordered" evidence="1">
    <location>
        <begin position="274"/>
        <end position="297"/>
    </location>
</feature>
<keyword evidence="5" id="KW-1185">Reference proteome</keyword>
<feature type="transmembrane region" description="Helical" evidence="2">
    <location>
        <begin position="18"/>
        <end position="37"/>
    </location>
</feature>
<keyword evidence="2" id="KW-0812">Transmembrane</keyword>
<dbReference type="STRING" id="154538.A0A1M2W5S4"/>
<evidence type="ECO:0000256" key="1">
    <source>
        <dbReference type="SAM" id="MobiDB-lite"/>
    </source>
</evidence>
<dbReference type="EMBL" id="MNAD01000199">
    <property type="protein sequence ID" value="OJT15112.1"/>
    <property type="molecule type" value="Genomic_DNA"/>
</dbReference>
<reference evidence="4 5" key="1">
    <citation type="submission" date="2016-10" db="EMBL/GenBank/DDBJ databases">
        <title>Genome sequence of the basidiomycete white-rot fungus Trametes pubescens.</title>
        <authorList>
            <person name="Makela M.R."/>
            <person name="Granchi Z."/>
            <person name="Peng M."/>
            <person name="De Vries R.P."/>
            <person name="Grigoriev I."/>
            <person name="Riley R."/>
            <person name="Hilden K."/>
        </authorList>
    </citation>
    <scope>NUCLEOTIDE SEQUENCE [LARGE SCALE GENOMIC DNA]</scope>
    <source>
        <strain evidence="4 5">FBCC735</strain>
    </source>
</reference>
<feature type="transmembrane region" description="Helical" evidence="2">
    <location>
        <begin position="167"/>
        <end position="191"/>
    </location>
</feature>
<feature type="transmembrane region" description="Helical" evidence="2">
    <location>
        <begin position="203"/>
        <end position="231"/>
    </location>
</feature>
<dbReference type="PANTHER" id="PTHR40465">
    <property type="entry name" value="CHROMOSOME 1, WHOLE GENOME SHOTGUN SEQUENCE"/>
    <property type="match status" value="1"/>
</dbReference>
<protein>
    <recommendedName>
        <fullName evidence="3">DUF6534 domain-containing protein</fullName>
    </recommendedName>
</protein>
<evidence type="ECO:0000259" key="3">
    <source>
        <dbReference type="Pfam" id="PF20152"/>
    </source>
</evidence>
<dbReference type="PANTHER" id="PTHR40465:SF1">
    <property type="entry name" value="DUF6534 DOMAIN-CONTAINING PROTEIN"/>
    <property type="match status" value="1"/>
</dbReference>
<evidence type="ECO:0000256" key="2">
    <source>
        <dbReference type="SAM" id="Phobius"/>
    </source>
</evidence>
<dbReference type="OMA" id="WHSAISM"/>
<evidence type="ECO:0000313" key="5">
    <source>
        <dbReference type="Proteomes" id="UP000184267"/>
    </source>
</evidence>
<feature type="transmembrane region" description="Helical" evidence="2">
    <location>
        <begin position="129"/>
        <end position="155"/>
    </location>
</feature>
<dbReference type="AlphaFoldDB" id="A0A1M2W5S4"/>
<dbReference type="OrthoDB" id="2752013at2759"/>
<evidence type="ECO:0000313" key="4">
    <source>
        <dbReference type="EMBL" id="OJT15112.1"/>
    </source>
</evidence>
<name>A0A1M2W5S4_TRAPU</name>
<dbReference type="Proteomes" id="UP000184267">
    <property type="component" value="Unassembled WGS sequence"/>
</dbReference>
<organism evidence="4 5">
    <name type="scientific">Trametes pubescens</name>
    <name type="common">White-rot fungus</name>
    <dbReference type="NCBI Taxonomy" id="154538"/>
    <lineage>
        <taxon>Eukaryota</taxon>
        <taxon>Fungi</taxon>
        <taxon>Dikarya</taxon>
        <taxon>Basidiomycota</taxon>
        <taxon>Agaricomycotina</taxon>
        <taxon>Agaricomycetes</taxon>
        <taxon>Polyporales</taxon>
        <taxon>Polyporaceae</taxon>
        <taxon>Trametes</taxon>
    </lineage>
</organism>
<feature type="domain" description="DUF6534" evidence="3">
    <location>
        <begin position="177"/>
        <end position="262"/>
    </location>
</feature>
<feature type="transmembrane region" description="Helical" evidence="2">
    <location>
        <begin position="58"/>
        <end position="80"/>
    </location>
</feature>
<dbReference type="Pfam" id="PF20152">
    <property type="entry name" value="DUF6534"/>
    <property type="match status" value="1"/>
</dbReference>
<accession>A0A1M2W5S4</accession>
<sequence length="358" mass="39410">MASPALAASAIPALDDTYGVLLLGTSFGLLLQGVILHQGYRYACLPSYKQDSLYTKTMVALVLILETWHSAISMHAVYFYLTTNYFNPTVLFQGVWSVDLVPMATGIVIAVSQSFFARRLWLVDRKFRLLVVFIVVLLLGEAGLSTAITVEAFIQPTLVQFESVSSWMVNATLAMIIAADVLLTSLLTIVLRRSRTGFQSTDSMLNILIMYTINTGLLTVALSTLSFFLAIFFPHTFFADGMNMCIAKLYANSLLAVLNSRDFLKTHRTNGTGLSLTESGRQPPLSVHNTNARVQRHDTTSRGAIEIKLSRDVVRSSHPSDELRRDESYELEKIATRYPASGLNGGSAPSFEPPGAYC</sequence>
<comment type="caution">
    <text evidence="4">The sequence shown here is derived from an EMBL/GenBank/DDBJ whole genome shotgun (WGS) entry which is preliminary data.</text>
</comment>
<keyword evidence="2" id="KW-1133">Transmembrane helix</keyword>
<keyword evidence="2" id="KW-0472">Membrane</keyword>
<dbReference type="InterPro" id="IPR045339">
    <property type="entry name" value="DUF6534"/>
</dbReference>